<evidence type="ECO:0000313" key="9">
    <source>
        <dbReference type="EMBL" id="PKA61585.1"/>
    </source>
</evidence>
<evidence type="ECO:0000256" key="1">
    <source>
        <dbReference type="ARBA" id="ARBA00004167"/>
    </source>
</evidence>
<feature type="region of interest" description="Disordered" evidence="5">
    <location>
        <begin position="156"/>
        <end position="221"/>
    </location>
</feature>
<dbReference type="InterPro" id="IPR027643">
    <property type="entry name" value="Formin-like_plant"/>
</dbReference>
<feature type="compositionally biased region" description="Pro residues" evidence="5">
    <location>
        <begin position="333"/>
        <end position="362"/>
    </location>
</feature>
<comment type="subcellular location">
    <subcellularLocation>
        <location evidence="1">Membrane</location>
        <topology evidence="1">Single-pass membrane protein</topology>
    </subcellularLocation>
</comment>
<evidence type="ECO:0000256" key="3">
    <source>
        <dbReference type="ARBA" id="ARBA00025793"/>
    </source>
</evidence>
<dbReference type="PANTHER" id="PTHR23213:SF368">
    <property type="entry name" value="HISTONE H3-K79 METHYLTRANSFERASE"/>
    <property type="match status" value="1"/>
</dbReference>
<name>A0A2I0B1B8_9ASPA</name>
<dbReference type="GO" id="GO:0045010">
    <property type="term" value="P:actin nucleation"/>
    <property type="evidence" value="ECO:0007669"/>
    <property type="project" value="InterPro"/>
</dbReference>
<feature type="region of interest" description="Disordered" evidence="5">
    <location>
        <begin position="670"/>
        <end position="690"/>
    </location>
</feature>
<evidence type="ECO:0000256" key="4">
    <source>
        <dbReference type="RuleBase" id="RU361260"/>
    </source>
</evidence>
<comment type="similarity">
    <text evidence="3">Belongs to the formin-like family. Class-I subfamily.</text>
</comment>
<feature type="compositionally biased region" description="Low complexity" evidence="5">
    <location>
        <begin position="244"/>
        <end position="257"/>
    </location>
</feature>
<dbReference type="EMBL" id="KZ451928">
    <property type="protein sequence ID" value="PKA61585.1"/>
    <property type="molecule type" value="Genomic_DNA"/>
</dbReference>
<evidence type="ECO:0000259" key="8">
    <source>
        <dbReference type="PROSITE" id="PS51444"/>
    </source>
</evidence>
<dbReference type="Proteomes" id="UP000236161">
    <property type="component" value="Unassembled WGS sequence"/>
</dbReference>
<keyword evidence="2 7" id="KW-0732">Signal</keyword>
<sequence length="710" mass="77451">MPPSSSSPFFLLLLASHASLLLGSPHGRRILHQPFFPADQSPPAPPPEPPAVPFPNDPSSSNSQPFFPQYHSPPPPPPSASSQPTFPANITSIVFPDSNSASSHRLSAGKLAAFVVLPILVLMLLSLSLAFFIRRQRRRRSHSAAGEKTCFFHANYSSSSSTDGGGGGRGRPPCSAPPASDFVFVDHFDGSNGPPVPDPSAVAASPEQKLGSPELRPLPPLTRQFRQTYRNVDAQCSSEEEFYSPRGSSAGRGSSIRTEFTPPPPPVVFGSETLSETPSYPTSNSGSVSSPTASSPVVSSPQPGSSPEKFILKLASSRPNSTIFRDNGIRPSAVPPPPPLPHPTTPSPPKRKPPSPSPPPSPQEKNTEIYSMPSTSSQNLESPARNGDLSANPLAASASQPGRKAPPPPPPPPPPLPPTGYWESKVRRPQAILRQGLVSPNPAALKHCTVREFHLEKQDESFEAEEKNGEAPRPKLKPLHWDKVRASSDRVMVWDQLKSSSFQVNEEMMETLFGCNVKEDTPKESIKKQIVPSPKQEKWVLDAKKSQNIAILLRALNVTKEEVCDALKEGKTENLGSELLETLLKMAPSKEEEHMLKEYIDDSSVNLGLAEKFLLALIDIPFAFKRIDALLYIINFDSEVNYLTKSFETLEQARCKKNCDVFMTTMKDEERHRRELSGSQSPNSGKKLKVVWGNRPQGKWRVELAIASNP</sequence>
<dbReference type="GO" id="GO:0016020">
    <property type="term" value="C:membrane"/>
    <property type="evidence" value="ECO:0007669"/>
    <property type="project" value="UniProtKB-SubCell"/>
</dbReference>
<dbReference type="PANTHER" id="PTHR23213">
    <property type="entry name" value="FORMIN-RELATED"/>
    <property type="match status" value="1"/>
</dbReference>
<accession>A0A2I0B1B8</accession>
<feature type="compositionally biased region" description="Pro residues" evidence="5">
    <location>
        <begin position="40"/>
        <end position="56"/>
    </location>
</feature>
<organism evidence="9 10">
    <name type="scientific">Apostasia shenzhenica</name>
    <dbReference type="NCBI Taxonomy" id="1088818"/>
    <lineage>
        <taxon>Eukaryota</taxon>
        <taxon>Viridiplantae</taxon>
        <taxon>Streptophyta</taxon>
        <taxon>Embryophyta</taxon>
        <taxon>Tracheophyta</taxon>
        <taxon>Spermatophyta</taxon>
        <taxon>Magnoliopsida</taxon>
        <taxon>Liliopsida</taxon>
        <taxon>Asparagales</taxon>
        <taxon>Orchidaceae</taxon>
        <taxon>Apostasioideae</taxon>
        <taxon>Apostasia</taxon>
    </lineage>
</organism>
<dbReference type="STRING" id="1088818.A0A2I0B1B8"/>
<evidence type="ECO:0000256" key="2">
    <source>
        <dbReference type="ARBA" id="ARBA00022729"/>
    </source>
</evidence>
<protein>
    <recommendedName>
        <fullName evidence="4">Formin-like protein</fullName>
    </recommendedName>
</protein>
<gene>
    <name evidence="9" type="primary">FH1</name>
    <name evidence="9" type="ORF">AXF42_Ash018198</name>
</gene>
<feature type="compositionally biased region" description="Pro residues" evidence="5">
    <location>
        <begin position="404"/>
        <end position="418"/>
    </location>
</feature>
<feature type="chain" id="PRO_5014112353" description="Formin-like protein" evidence="7">
    <location>
        <begin position="24"/>
        <end position="710"/>
    </location>
</feature>
<feature type="compositionally biased region" description="Low complexity" evidence="5">
    <location>
        <begin position="171"/>
        <end position="180"/>
    </location>
</feature>
<feature type="region of interest" description="Disordered" evidence="5">
    <location>
        <begin position="236"/>
        <end position="422"/>
    </location>
</feature>
<feature type="compositionally biased region" description="Low complexity" evidence="5">
    <location>
        <begin position="278"/>
        <end position="307"/>
    </location>
</feature>
<keyword evidence="6" id="KW-0472">Membrane</keyword>
<keyword evidence="10" id="KW-1185">Reference proteome</keyword>
<feature type="signal peptide" evidence="7">
    <location>
        <begin position="1"/>
        <end position="23"/>
    </location>
</feature>
<dbReference type="InterPro" id="IPR015425">
    <property type="entry name" value="FH2_Formin"/>
</dbReference>
<proteinExistence type="inferred from homology"/>
<dbReference type="SMART" id="SM00498">
    <property type="entry name" value="FH2"/>
    <property type="match status" value="1"/>
</dbReference>
<feature type="domain" description="FH2" evidence="8">
    <location>
        <begin position="466"/>
        <end position="710"/>
    </location>
</feature>
<dbReference type="Gene3D" id="1.20.58.2220">
    <property type="entry name" value="Formin, FH2 domain"/>
    <property type="match status" value="1"/>
</dbReference>
<evidence type="ECO:0000256" key="7">
    <source>
        <dbReference type="SAM" id="SignalP"/>
    </source>
</evidence>
<feature type="compositionally biased region" description="Polar residues" evidence="5">
    <location>
        <begin position="368"/>
        <end position="381"/>
    </location>
</feature>
<reference evidence="9 10" key="1">
    <citation type="journal article" date="2017" name="Nature">
        <title>The Apostasia genome and the evolution of orchids.</title>
        <authorList>
            <person name="Zhang G.Q."/>
            <person name="Liu K.W."/>
            <person name="Li Z."/>
            <person name="Lohaus R."/>
            <person name="Hsiao Y.Y."/>
            <person name="Niu S.C."/>
            <person name="Wang J.Y."/>
            <person name="Lin Y.C."/>
            <person name="Xu Q."/>
            <person name="Chen L.J."/>
            <person name="Yoshida K."/>
            <person name="Fujiwara S."/>
            <person name="Wang Z.W."/>
            <person name="Zhang Y.Q."/>
            <person name="Mitsuda N."/>
            <person name="Wang M."/>
            <person name="Liu G.H."/>
            <person name="Pecoraro L."/>
            <person name="Huang H.X."/>
            <person name="Xiao X.J."/>
            <person name="Lin M."/>
            <person name="Wu X.Y."/>
            <person name="Wu W.L."/>
            <person name="Chen Y.Y."/>
            <person name="Chang S.B."/>
            <person name="Sakamoto S."/>
            <person name="Ohme-Takagi M."/>
            <person name="Yagi M."/>
            <person name="Zeng S.J."/>
            <person name="Shen C.Y."/>
            <person name="Yeh C.M."/>
            <person name="Luo Y.B."/>
            <person name="Tsai W.C."/>
            <person name="Van de Peer Y."/>
            <person name="Liu Z.J."/>
        </authorList>
    </citation>
    <scope>NUCLEOTIDE SEQUENCE [LARGE SCALE GENOMIC DNA]</scope>
    <source>
        <strain evidence="10">cv. Shenzhen</strain>
        <tissue evidence="9">Stem</tissue>
    </source>
</reference>
<dbReference type="SUPFAM" id="SSF101447">
    <property type="entry name" value="Formin homology 2 domain (FH2 domain)"/>
    <property type="match status" value="1"/>
</dbReference>
<feature type="region of interest" description="Disordered" evidence="5">
    <location>
        <begin position="32"/>
        <end position="85"/>
    </location>
</feature>
<feature type="compositionally biased region" description="Low complexity" evidence="5">
    <location>
        <begin position="57"/>
        <end position="70"/>
    </location>
</feature>
<keyword evidence="6" id="KW-1133">Transmembrane helix</keyword>
<evidence type="ECO:0000313" key="10">
    <source>
        <dbReference type="Proteomes" id="UP000236161"/>
    </source>
</evidence>
<dbReference type="OrthoDB" id="1104827at2759"/>
<dbReference type="PROSITE" id="PS51444">
    <property type="entry name" value="FH2"/>
    <property type="match status" value="1"/>
</dbReference>
<feature type="transmembrane region" description="Helical" evidence="6">
    <location>
        <begin position="111"/>
        <end position="133"/>
    </location>
</feature>
<evidence type="ECO:0000256" key="5">
    <source>
        <dbReference type="SAM" id="MobiDB-lite"/>
    </source>
</evidence>
<dbReference type="GO" id="GO:0051015">
    <property type="term" value="F:actin filament binding"/>
    <property type="evidence" value="ECO:0007669"/>
    <property type="project" value="InterPro"/>
</dbReference>
<dbReference type="Pfam" id="PF02181">
    <property type="entry name" value="FH2"/>
    <property type="match status" value="1"/>
</dbReference>
<keyword evidence="6" id="KW-0812">Transmembrane</keyword>
<dbReference type="InterPro" id="IPR042201">
    <property type="entry name" value="FH2_Formin_sf"/>
</dbReference>
<dbReference type="AlphaFoldDB" id="A0A2I0B1B8"/>
<evidence type="ECO:0000256" key="6">
    <source>
        <dbReference type="SAM" id="Phobius"/>
    </source>
</evidence>